<dbReference type="Proteomes" id="UP001059912">
    <property type="component" value="Chromosome 2"/>
</dbReference>
<gene>
    <name evidence="2" type="ORF">HB762_16305</name>
</gene>
<evidence type="ECO:0000313" key="3">
    <source>
        <dbReference type="Proteomes" id="UP001059912"/>
    </source>
</evidence>
<organism evidence="2 3">
    <name type="scientific">Vibrio campbellii</name>
    <dbReference type="NCBI Taxonomy" id="680"/>
    <lineage>
        <taxon>Bacteria</taxon>
        <taxon>Pseudomonadati</taxon>
        <taxon>Pseudomonadota</taxon>
        <taxon>Gammaproteobacteria</taxon>
        <taxon>Vibrionales</taxon>
        <taxon>Vibrionaceae</taxon>
        <taxon>Vibrio</taxon>
    </lineage>
</organism>
<dbReference type="InterPro" id="IPR012433">
    <property type="entry name" value="Imm11"/>
</dbReference>
<dbReference type="EMBL" id="CP050471">
    <property type="protein sequence ID" value="UTZ32925.1"/>
    <property type="molecule type" value="Genomic_DNA"/>
</dbReference>
<keyword evidence="3" id="KW-1185">Reference proteome</keyword>
<reference evidence="2" key="1">
    <citation type="submission" date="2020-03" db="EMBL/GenBank/DDBJ databases">
        <title>Five strains of Vibrio campbellii isolated from Mariana Trench.</title>
        <authorList>
            <person name="Liang J."/>
            <person name="Zhang X.-H."/>
        </authorList>
    </citation>
    <scope>NUCLEOTIDE SEQUENCE</scope>
    <source>
        <strain evidence="2">LJC013</strain>
    </source>
</reference>
<dbReference type="RefSeq" id="WP_255903386.1">
    <property type="nucleotide sequence ID" value="NZ_CP050465.1"/>
</dbReference>
<feature type="domain" description="Immunity MXAN-0049 protein" evidence="1">
    <location>
        <begin position="78"/>
        <end position="183"/>
    </location>
</feature>
<protein>
    <recommendedName>
        <fullName evidence="1">Immunity MXAN-0049 protein domain-containing protein</fullName>
    </recommendedName>
</protein>
<name>A0ABY5IHG6_9VIBR</name>
<proteinExistence type="predicted"/>
<evidence type="ECO:0000313" key="2">
    <source>
        <dbReference type="EMBL" id="UTZ32925.1"/>
    </source>
</evidence>
<accession>A0ABY5IHG6</accession>
<sequence length="185" mass="21927">MNYYHMEWKFIEDEASFSIEEVRYRLNDIYYPNIKAYTTPVKVYVAQVYEQRQMSDMLKAIDFLPHKKVVQQLLSQQISGIQFLPAEVDVDGTIYNDYWFINVFARYPVLNISESKVEDFDDDYDAYTFLIKTVLDKEKLSKIRIKHDIFRCSECPDHIIANERVKQLFESNGFTGVAFNEVKVV</sequence>
<dbReference type="Pfam" id="PF07791">
    <property type="entry name" value="Imm11"/>
    <property type="match status" value="1"/>
</dbReference>
<evidence type="ECO:0000259" key="1">
    <source>
        <dbReference type="Pfam" id="PF07791"/>
    </source>
</evidence>